<comment type="caution">
    <text evidence="1">The sequence shown here is derived from an EMBL/GenBank/DDBJ whole genome shotgun (WGS) entry which is preliminary data.</text>
</comment>
<evidence type="ECO:0000313" key="1">
    <source>
        <dbReference type="EMBL" id="MBC2959398.1"/>
    </source>
</evidence>
<reference evidence="1 2" key="1">
    <citation type="submission" date="2020-08" db="EMBL/GenBank/DDBJ databases">
        <title>novel species in genus Nocardioides.</title>
        <authorList>
            <person name="Zhang G."/>
        </authorList>
    </citation>
    <scope>NUCLEOTIDE SEQUENCE [LARGE SCALE GENOMIC DNA]</scope>
    <source>
        <strain evidence="1 2">SC8A-24</strain>
    </source>
</reference>
<evidence type="ECO:0000313" key="2">
    <source>
        <dbReference type="Proteomes" id="UP000604001"/>
    </source>
</evidence>
<organism evidence="1 2">
    <name type="scientific">Nocardioides deserti</name>
    <dbReference type="NCBI Taxonomy" id="1588644"/>
    <lineage>
        <taxon>Bacteria</taxon>
        <taxon>Bacillati</taxon>
        <taxon>Actinomycetota</taxon>
        <taxon>Actinomycetes</taxon>
        <taxon>Propionibacteriales</taxon>
        <taxon>Nocardioidaceae</taxon>
        <taxon>Nocardioides</taxon>
    </lineage>
</organism>
<proteinExistence type="predicted"/>
<protein>
    <submittedName>
        <fullName evidence="1">3-beta hydroxysteroid dehydrogenase</fullName>
    </submittedName>
</protein>
<dbReference type="SUPFAM" id="SSF51735">
    <property type="entry name" value="NAD(P)-binding Rossmann-fold domains"/>
    <property type="match status" value="1"/>
</dbReference>
<dbReference type="EMBL" id="JACMYC010000002">
    <property type="protein sequence ID" value="MBC2959398.1"/>
    <property type="molecule type" value="Genomic_DNA"/>
</dbReference>
<dbReference type="InterPro" id="IPR051207">
    <property type="entry name" value="ComplexI_NDUFA9_subunit"/>
</dbReference>
<gene>
    <name evidence="1" type="ORF">H7344_03695</name>
</gene>
<accession>A0ABR6U4T1</accession>
<dbReference type="PANTHER" id="PTHR12126:SF11">
    <property type="entry name" value="NADH DEHYDROGENASE [UBIQUINONE] 1 ALPHA SUBCOMPLEX SUBUNIT 9, MITOCHONDRIAL"/>
    <property type="match status" value="1"/>
</dbReference>
<keyword evidence="2" id="KW-1185">Reference proteome</keyword>
<dbReference type="PANTHER" id="PTHR12126">
    <property type="entry name" value="NADH-UBIQUINONE OXIDOREDUCTASE 39 KDA SUBUNIT-RELATED"/>
    <property type="match status" value="1"/>
</dbReference>
<sequence>MRVAVAGGTGLVGSHVVGGLSKRGHVPVVLARARGVDLLTGTGLAEALEGVEAVIDVSNIVTTGRRASVGFFETATTNLLARARDAGVRHHVVLSIVGVDRVRFGYYEGKLRQERLALDGAVPATVLRATQFHEFAGQLLDRVPGPVAFLPRQLIRPVAAAEVAAELVTTALAEPRGLADELAGPEKHQLVDLARKVSARHGRRRPIIGVRLPGEGGRAMATGGLLPGTGARYGTQTFDEWLADERLGGVRA</sequence>
<dbReference type="Gene3D" id="3.40.50.720">
    <property type="entry name" value="NAD(P)-binding Rossmann-like Domain"/>
    <property type="match status" value="1"/>
</dbReference>
<dbReference type="InterPro" id="IPR036291">
    <property type="entry name" value="NAD(P)-bd_dom_sf"/>
</dbReference>
<name>A0ABR6U4T1_9ACTN</name>
<dbReference type="Proteomes" id="UP000604001">
    <property type="component" value="Unassembled WGS sequence"/>
</dbReference>